<dbReference type="PANTHER" id="PTHR34153:SF2">
    <property type="entry name" value="SI:CH211-262H13.3-RELATED"/>
    <property type="match status" value="1"/>
</dbReference>
<evidence type="ECO:0008006" key="4">
    <source>
        <dbReference type="Google" id="ProtNLM"/>
    </source>
</evidence>
<reference evidence="2" key="1">
    <citation type="submission" date="2021-06" db="EMBL/GenBank/DDBJ databases">
        <authorList>
            <person name="Hodson N. C."/>
            <person name="Mongue J. A."/>
            <person name="Jaron S. K."/>
        </authorList>
    </citation>
    <scope>NUCLEOTIDE SEQUENCE</scope>
</reference>
<dbReference type="PANTHER" id="PTHR34153">
    <property type="entry name" value="SI:CH211-262H13.3-RELATED-RELATED"/>
    <property type="match status" value="1"/>
</dbReference>
<organism evidence="2 3">
    <name type="scientific">Allacma fusca</name>
    <dbReference type="NCBI Taxonomy" id="39272"/>
    <lineage>
        <taxon>Eukaryota</taxon>
        <taxon>Metazoa</taxon>
        <taxon>Ecdysozoa</taxon>
        <taxon>Arthropoda</taxon>
        <taxon>Hexapoda</taxon>
        <taxon>Collembola</taxon>
        <taxon>Symphypleona</taxon>
        <taxon>Sminthuridae</taxon>
        <taxon>Allacma</taxon>
    </lineage>
</organism>
<sequence>MEKKFAVVKFPKEKSVQLVPKVWLTENNTLCKWPLVKGGKLNAAIKKCIKPGDDWEEHPACLCRTTDDYKRGLELSKLAEFTSDLDTEEDDHRGKRRCKRKRKETEHNNSSDSDPGDASCPMLNISFVEPEQDLFQHSNNVSNDGTLLQFGTSENISVEDVNVESRIDESGSNLGIYIQTQSSNSFQNTSQDNDAGSEVCILRKEVQEIRGLVAEHLVKLKEEVREIRHSEPSPSSNTNQIILGKSFFATKNRGGGNFPDILGKRHLFKEQVEKSYLGSVGGSSVGEVTRCILMKLFQREFATKINFTGANSKLAFSKSILRFVLIESVRRNFTEKVTEKQVDQEAIKWFKGAKDRYEGRQRPSTSREVFEDHPPKNNQNNSITFSIE</sequence>
<evidence type="ECO:0000313" key="3">
    <source>
        <dbReference type="Proteomes" id="UP000708208"/>
    </source>
</evidence>
<feature type="compositionally biased region" description="Polar residues" evidence="1">
    <location>
        <begin position="376"/>
        <end position="388"/>
    </location>
</feature>
<dbReference type="EMBL" id="CAJVCH010002183">
    <property type="protein sequence ID" value="CAG7643231.1"/>
    <property type="molecule type" value="Genomic_DNA"/>
</dbReference>
<accession>A0A8J2J4R6</accession>
<name>A0A8J2J4R6_9HEXA</name>
<dbReference type="AlphaFoldDB" id="A0A8J2J4R6"/>
<feature type="region of interest" description="Disordered" evidence="1">
    <location>
        <begin position="358"/>
        <end position="388"/>
    </location>
</feature>
<dbReference type="Proteomes" id="UP000708208">
    <property type="component" value="Unassembled WGS sequence"/>
</dbReference>
<comment type="caution">
    <text evidence="2">The sequence shown here is derived from an EMBL/GenBank/DDBJ whole genome shotgun (WGS) entry which is preliminary data.</text>
</comment>
<evidence type="ECO:0000313" key="2">
    <source>
        <dbReference type="EMBL" id="CAG7643231.1"/>
    </source>
</evidence>
<keyword evidence="3" id="KW-1185">Reference proteome</keyword>
<gene>
    <name evidence="2" type="ORF">AFUS01_LOCUS479</name>
</gene>
<proteinExistence type="predicted"/>
<feature type="region of interest" description="Disordered" evidence="1">
    <location>
        <begin position="85"/>
        <end position="120"/>
    </location>
</feature>
<dbReference type="OrthoDB" id="6616134at2759"/>
<protein>
    <recommendedName>
        <fullName evidence="4">DUF4806 domain-containing protein</fullName>
    </recommendedName>
</protein>
<evidence type="ECO:0000256" key="1">
    <source>
        <dbReference type="SAM" id="MobiDB-lite"/>
    </source>
</evidence>